<reference evidence="2 3" key="1">
    <citation type="submission" date="2017-02" db="EMBL/GenBank/DDBJ databases">
        <title>Streptomyces pactum ACT12 Genome sequencing and assembly.</title>
        <authorList>
            <person name="Xue Q."/>
            <person name="Yan X."/>
            <person name="Jia L."/>
            <person name="Yan H."/>
        </authorList>
    </citation>
    <scope>NUCLEOTIDE SEQUENCE [LARGE SCALE GENOMIC DNA]</scope>
    <source>
        <strain evidence="2 3">ACT12</strain>
    </source>
</reference>
<dbReference type="Proteomes" id="UP000189443">
    <property type="component" value="Chromosome"/>
</dbReference>
<dbReference type="KEGG" id="spac:B1H29_04935"/>
<dbReference type="Gene3D" id="3.10.450.50">
    <property type="match status" value="1"/>
</dbReference>
<dbReference type="OrthoDB" id="1256785at2"/>
<sequence length="134" mass="15013">MSVDLGTTPEEFASDFFNSYVKDVIFGGENPEQSIDRYYTPDFVQVTDGTETDRAALAEHAPAASQTFESVQYTVREALQSGNTLALRLTFDGSLKAGGAIQMEYYTFAELADDRRFKRINQITRTLKNDMMPS</sequence>
<dbReference type="RefSeq" id="WP_055419044.1">
    <property type="nucleotide sequence ID" value="NZ_CP019724.1"/>
</dbReference>
<keyword evidence="3" id="KW-1185">Reference proteome</keyword>
<evidence type="ECO:0000313" key="2">
    <source>
        <dbReference type="EMBL" id="AQS66357.1"/>
    </source>
</evidence>
<organism evidence="2 3">
    <name type="scientific">Streptomyces pactum</name>
    <dbReference type="NCBI Taxonomy" id="68249"/>
    <lineage>
        <taxon>Bacteria</taxon>
        <taxon>Bacillati</taxon>
        <taxon>Actinomycetota</taxon>
        <taxon>Actinomycetes</taxon>
        <taxon>Kitasatosporales</taxon>
        <taxon>Streptomycetaceae</taxon>
        <taxon>Streptomyces</taxon>
    </lineage>
</organism>
<proteinExistence type="predicted"/>
<dbReference type="EMBL" id="CP019724">
    <property type="protein sequence ID" value="AQS66357.1"/>
    <property type="molecule type" value="Genomic_DNA"/>
</dbReference>
<accession>A0A1S6J3N4</accession>
<evidence type="ECO:0000259" key="1">
    <source>
        <dbReference type="Pfam" id="PF12680"/>
    </source>
</evidence>
<gene>
    <name evidence="2" type="ORF">B1H29_04935</name>
</gene>
<dbReference type="SUPFAM" id="SSF54427">
    <property type="entry name" value="NTF2-like"/>
    <property type="match status" value="1"/>
</dbReference>
<dbReference type="Pfam" id="PF12680">
    <property type="entry name" value="SnoaL_2"/>
    <property type="match status" value="1"/>
</dbReference>
<evidence type="ECO:0000313" key="3">
    <source>
        <dbReference type="Proteomes" id="UP000189443"/>
    </source>
</evidence>
<dbReference type="InterPro" id="IPR032710">
    <property type="entry name" value="NTF2-like_dom_sf"/>
</dbReference>
<dbReference type="InterPro" id="IPR037401">
    <property type="entry name" value="SnoaL-like"/>
</dbReference>
<name>A0A1S6J3N4_9ACTN</name>
<dbReference type="AlphaFoldDB" id="A0A1S6J3N4"/>
<feature type="domain" description="SnoaL-like" evidence="1">
    <location>
        <begin position="34"/>
        <end position="115"/>
    </location>
</feature>
<protein>
    <recommendedName>
        <fullName evidence="1">SnoaL-like domain-containing protein</fullName>
    </recommendedName>
</protein>